<evidence type="ECO:0000313" key="2">
    <source>
        <dbReference type="EMBL" id="SEU02545.1"/>
    </source>
</evidence>
<keyword evidence="3" id="KW-1185">Reference proteome</keyword>
<organism evidence="1 4">
    <name type="scientific">Myxococcus fulvus</name>
    <dbReference type="NCBI Taxonomy" id="33"/>
    <lineage>
        <taxon>Bacteria</taxon>
        <taxon>Pseudomonadati</taxon>
        <taxon>Myxococcota</taxon>
        <taxon>Myxococcia</taxon>
        <taxon>Myxococcales</taxon>
        <taxon>Cystobacterineae</taxon>
        <taxon>Myxococcaceae</taxon>
        <taxon>Myxococcus</taxon>
    </lineage>
</organism>
<evidence type="ECO:0000313" key="3">
    <source>
        <dbReference type="Proteomes" id="UP000183760"/>
    </source>
</evidence>
<accession>A0A511T050</accession>
<dbReference type="RefSeq" id="WP_046716485.1">
    <property type="nucleotide sequence ID" value="NZ_BJXR01000019.1"/>
</dbReference>
<protein>
    <submittedName>
        <fullName evidence="1">Uncharacterized protein</fullName>
    </submittedName>
</protein>
<dbReference type="AlphaFoldDB" id="A0A511T050"/>
<gene>
    <name evidence="1" type="ORF">MFU01_19800</name>
    <name evidence="2" type="ORF">SAMN05443572_104433</name>
</gene>
<dbReference type="Proteomes" id="UP000183760">
    <property type="component" value="Unassembled WGS sequence"/>
</dbReference>
<dbReference type="OrthoDB" id="6637004at2"/>
<dbReference type="Proteomes" id="UP000321514">
    <property type="component" value="Unassembled WGS sequence"/>
</dbReference>
<evidence type="ECO:0000313" key="4">
    <source>
        <dbReference type="Proteomes" id="UP000321514"/>
    </source>
</evidence>
<proteinExistence type="predicted"/>
<dbReference type="EMBL" id="FOIB01000004">
    <property type="protein sequence ID" value="SEU02545.1"/>
    <property type="molecule type" value="Genomic_DNA"/>
</dbReference>
<dbReference type="Pfam" id="PF26541">
    <property type="entry name" value="MafI2"/>
    <property type="match status" value="1"/>
</dbReference>
<dbReference type="STRING" id="1334629.MFUL124B02_38570"/>
<evidence type="ECO:0000313" key="1">
    <source>
        <dbReference type="EMBL" id="GEN06943.1"/>
    </source>
</evidence>
<reference evidence="2 3" key="1">
    <citation type="submission" date="2016-10" db="EMBL/GenBank/DDBJ databases">
        <authorList>
            <person name="Varghese N."/>
            <person name="Submissions S."/>
        </authorList>
    </citation>
    <scope>NUCLEOTIDE SEQUENCE [LARGE SCALE GENOMIC DNA]</scope>
    <source>
        <strain evidence="2 3">DSM 16525</strain>
    </source>
</reference>
<dbReference type="InterPro" id="IPR058702">
    <property type="entry name" value="MafI2-like"/>
</dbReference>
<sequence length="99" mass="11452">MSTPNRSSLVHLSLQRALLGAIPSRLRAVTVRFDDTKVHFEAFFDGAIRDEDRETMSEVETELIADFPDDHEISHELIRLDPPALIPKDRAWVYYRQES</sequence>
<dbReference type="EMBL" id="BJXR01000019">
    <property type="protein sequence ID" value="GEN06943.1"/>
    <property type="molecule type" value="Genomic_DNA"/>
</dbReference>
<reference evidence="1 4" key="2">
    <citation type="submission" date="2019-07" db="EMBL/GenBank/DDBJ databases">
        <title>Whole genome shotgun sequence of Myxococcus fulvus NBRC 100333.</title>
        <authorList>
            <person name="Hosoyama A."/>
            <person name="Uohara A."/>
            <person name="Ohji S."/>
            <person name="Ichikawa N."/>
        </authorList>
    </citation>
    <scope>NUCLEOTIDE SEQUENCE [LARGE SCALE GENOMIC DNA]</scope>
    <source>
        <strain evidence="1 4">NBRC 100333</strain>
    </source>
</reference>
<comment type="caution">
    <text evidence="1">The sequence shown here is derived from an EMBL/GenBank/DDBJ whole genome shotgun (WGS) entry which is preliminary data.</text>
</comment>
<name>A0A511T050_MYXFU</name>